<dbReference type="AlphaFoldDB" id="A0A5J4UYN7"/>
<feature type="compositionally biased region" description="Polar residues" evidence="1">
    <location>
        <begin position="151"/>
        <end position="178"/>
    </location>
</feature>
<dbReference type="EMBL" id="SNRW01011098">
    <property type="protein sequence ID" value="KAA6375629.1"/>
    <property type="molecule type" value="Genomic_DNA"/>
</dbReference>
<dbReference type="Proteomes" id="UP000324800">
    <property type="component" value="Unassembled WGS sequence"/>
</dbReference>
<feature type="compositionally biased region" description="Polar residues" evidence="1">
    <location>
        <begin position="100"/>
        <end position="118"/>
    </location>
</feature>
<evidence type="ECO:0000256" key="1">
    <source>
        <dbReference type="SAM" id="MobiDB-lite"/>
    </source>
</evidence>
<proteinExistence type="predicted"/>
<organism evidence="2 3">
    <name type="scientific">Streblomastix strix</name>
    <dbReference type="NCBI Taxonomy" id="222440"/>
    <lineage>
        <taxon>Eukaryota</taxon>
        <taxon>Metamonada</taxon>
        <taxon>Preaxostyla</taxon>
        <taxon>Oxymonadida</taxon>
        <taxon>Streblomastigidae</taxon>
        <taxon>Streblomastix</taxon>
    </lineage>
</organism>
<feature type="region of interest" description="Disordered" evidence="1">
    <location>
        <begin position="151"/>
        <end position="206"/>
    </location>
</feature>
<feature type="region of interest" description="Disordered" evidence="1">
    <location>
        <begin position="100"/>
        <end position="123"/>
    </location>
</feature>
<reference evidence="2 3" key="1">
    <citation type="submission" date="2019-03" db="EMBL/GenBank/DDBJ databases">
        <title>Single cell metagenomics reveals metabolic interactions within the superorganism composed of flagellate Streblomastix strix and complex community of Bacteroidetes bacteria on its surface.</title>
        <authorList>
            <person name="Treitli S.C."/>
            <person name="Kolisko M."/>
            <person name="Husnik F."/>
            <person name="Keeling P."/>
            <person name="Hampl V."/>
        </authorList>
    </citation>
    <scope>NUCLEOTIDE SEQUENCE [LARGE SCALE GENOMIC DNA]</scope>
    <source>
        <strain evidence="2">ST1C</strain>
    </source>
</reference>
<protein>
    <submittedName>
        <fullName evidence="2">Uncharacterized protein</fullName>
    </submittedName>
</protein>
<name>A0A5J4UYN7_9EUKA</name>
<feature type="compositionally biased region" description="Polar residues" evidence="1">
    <location>
        <begin position="192"/>
        <end position="206"/>
    </location>
</feature>
<evidence type="ECO:0000313" key="3">
    <source>
        <dbReference type="Proteomes" id="UP000324800"/>
    </source>
</evidence>
<gene>
    <name evidence="2" type="ORF">EZS28_028844</name>
</gene>
<evidence type="ECO:0000313" key="2">
    <source>
        <dbReference type="EMBL" id="KAA6375629.1"/>
    </source>
</evidence>
<sequence>MIILGDLPKLRGRRLVKDDRGLCLHAHLLQIFTISLRIDLILLVLVYESDGSPSEIVPNNYFVSSNVCEREINGEEAKQQGNRHSDLSGTGQFQTISSKHVSEITNSSQPKSQPPSLTKHSELGPLIGKIVGPKQRIQLIYVHNTRSKISLQTTTSNMPSRSSEARANTDSTSHFMTQQEKRKKANVVPDTEYQTNKLSSCSKTSG</sequence>
<comment type="caution">
    <text evidence="2">The sequence shown here is derived from an EMBL/GenBank/DDBJ whole genome shotgun (WGS) entry which is preliminary data.</text>
</comment>
<accession>A0A5J4UYN7</accession>